<name>A0ABQ3EEQ2_9HYPH</name>
<protein>
    <recommendedName>
        <fullName evidence="3">Peptidoglycan binding-like domain-containing protein</fullName>
    </recommendedName>
</protein>
<reference evidence="5" key="1">
    <citation type="journal article" date="2019" name="Int. J. Syst. Evol. Microbiol.">
        <title>The Global Catalogue of Microorganisms (GCM) 10K type strain sequencing project: providing services to taxonomists for standard genome sequencing and annotation.</title>
        <authorList>
            <consortium name="The Broad Institute Genomics Platform"/>
            <consortium name="The Broad Institute Genome Sequencing Center for Infectious Disease"/>
            <person name="Wu L."/>
            <person name="Ma J."/>
        </authorList>
    </citation>
    <scope>NUCLEOTIDE SEQUENCE [LARGE SCALE GENOMIC DNA]</scope>
    <source>
        <strain evidence="5">KCTC 12861</strain>
    </source>
</reference>
<dbReference type="InterPro" id="IPR036365">
    <property type="entry name" value="PGBD-like_sf"/>
</dbReference>
<feature type="domain" description="Peptidoglycan binding-like" evidence="3">
    <location>
        <begin position="82"/>
        <end position="132"/>
    </location>
</feature>
<dbReference type="Proteomes" id="UP000637980">
    <property type="component" value="Unassembled WGS sequence"/>
</dbReference>
<proteinExistence type="predicted"/>
<feature type="region of interest" description="Disordered" evidence="1">
    <location>
        <begin position="138"/>
        <end position="165"/>
    </location>
</feature>
<keyword evidence="2" id="KW-0732">Signal</keyword>
<dbReference type="InterPro" id="IPR002477">
    <property type="entry name" value="Peptidoglycan-bd-like"/>
</dbReference>
<feature type="compositionally biased region" description="Pro residues" evidence="1">
    <location>
        <begin position="153"/>
        <end position="164"/>
    </location>
</feature>
<comment type="caution">
    <text evidence="4">The sequence shown here is derived from an EMBL/GenBank/DDBJ whole genome shotgun (WGS) entry which is preliminary data.</text>
</comment>
<evidence type="ECO:0000256" key="1">
    <source>
        <dbReference type="SAM" id="MobiDB-lite"/>
    </source>
</evidence>
<dbReference type="SUPFAM" id="SSF47090">
    <property type="entry name" value="PGBD-like"/>
    <property type="match status" value="1"/>
</dbReference>
<dbReference type="EMBL" id="BMXE01000004">
    <property type="protein sequence ID" value="GHB35757.1"/>
    <property type="molecule type" value="Genomic_DNA"/>
</dbReference>
<evidence type="ECO:0000313" key="5">
    <source>
        <dbReference type="Proteomes" id="UP000637980"/>
    </source>
</evidence>
<gene>
    <name evidence="4" type="ORF">GCM10007094_26690</name>
</gene>
<feature type="signal peptide" evidence="2">
    <location>
        <begin position="1"/>
        <end position="24"/>
    </location>
</feature>
<keyword evidence="5" id="KW-1185">Reference proteome</keyword>
<evidence type="ECO:0000256" key="2">
    <source>
        <dbReference type="SAM" id="SignalP"/>
    </source>
</evidence>
<accession>A0ABQ3EEQ2</accession>
<dbReference type="Pfam" id="PF01471">
    <property type="entry name" value="PG_binding_1"/>
    <property type="match status" value="1"/>
</dbReference>
<organism evidence="4 5">
    <name type="scientific">Pseudovibrio japonicus</name>
    <dbReference type="NCBI Taxonomy" id="366534"/>
    <lineage>
        <taxon>Bacteria</taxon>
        <taxon>Pseudomonadati</taxon>
        <taxon>Pseudomonadota</taxon>
        <taxon>Alphaproteobacteria</taxon>
        <taxon>Hyphomicrobiales</taxon>
        <taxon>Stappiaceae</taxon>
        <taxon>Pseudovibrio</taxon>
    </lineage>
</organism>
<feature type="chain" id="PRO_5045593173" description="Peptidoglycan binding-like domain-containing protein" evidence="2">
    <location>
        <begin position="25"/>
        <end position="395"/>
    </location>
</feature>
<sequence>MGTSFKALALAATTTIAIPSTTLADAGGFIIGLGVGAIGKTIIDHAGSQQQTPQVIAPPPQTVPNTPRVPAQQTVNLSRIQLKDVQYRLNLLGYSAGFPDGVAGKRTRRAIGKFQHSLGYVATGHLTRSQLEELYARTQRKRHSVTRIDQAKPAPPQPPLPQSNPGPVMEVAREKPAVVVEVVKEKPTVMEVATEKPIVKPPEPIKVTLDPNNPPNIYGLVTGMHSDQTADHLKTEGYETCVETVGLTTCEKASINLEETVSVNKVGSIIFGITRSVSFKTGAPRAIVTSKLEEAYPNLTRFEKMATSTSSACLEHYTSDASSLLAPADANPSDAETLQTLTENCPDLYAIELEGNRNLTSMSIVLYDSQPIQLAADQQTGIFKIATEAADELKF</sequence>
<evidence type="ECO:0000313" key="4">
    <source>
        <dbReference type="EMBL" id="GHB35757.1"/>
    </source>
</evidence>
<dbReference type="InterPro" id="IPR036366">
    <property type="entry name" value="PGBDSf"/>
</dbReference>
<dbReference type="Gene3D" id="1.10.101.10">
    <property type="entry name" value="PGBD-like superfamily/PGBD"/>
    <property type="match status" value="1"/>
</dbReference>
<evidence type="ECO:0000259" key="3">
    <source>
        <dbReference type="Pfam" id="PF01471"/>
    </source>
</evidence>
<dbReference type="RefSeq" id="WP_189437275.1">
    <property type="nucleotide sequence ID" value="NZ_BMXE01000004.1"/>
</dbReference>